<dbReference type="InterPro" id="IPR024524">
    <property type="entry name" value="DUF3800"/>
</dbReference>
<keyword evidence="2" id="KW-1185">Reference proteome</keyword>
<name>A0A9X2DV18_9BACI</name>
<accession>A0A9X2DV18</accession>
<sequence length="291" mass="34030">MATEYELMNIFFDESGQDSDKPTTMGGLLIPHVVYSSQEMSNLTSRLKSNQLKLHWTDYTGDVALKNNIIEVIKVFSSIAKYTRMNVINYNRSSLDQRYKLSGDSGSNKLRGRQKKATMNYATLMVYTKIPERIFYGLLRNYGKDIYIKSDIYIEEEGKYEKYDLVTRLKENLNTQSLYRAEQFWVKDCQMVTKGQMIGIELVDLILGIIRLIIRRNPIPQGLTDEEYAARGIKGRAKKHQLVIELLKIEGFHQFLRSIKYYEWDSNKELSEVSLADYIDLFMASNFREFY</sequence>
<comment type="caution">
    <text evidence="1">The sequence shown here is derived from an EMBL/GenBank/DDBJ whole genome shotgun (WGS) entry which is preliminary data.</text>
</comment>
<dbReference type="AlphaFoldDB" id="A0A9X2DV18"/>
<evidence type="ECO:0000313" key="1">
    <source>
        <dbReference type="EMBL" id="MCM3716625.1"/>
    </source>
</evidence>
<organism evidence="1 2">
    <name type="scientific">Halalkalibacter oceani</name>
    <dbReference type="NCBI Taxonomy" id="1653776"/>
    <lineage>
        <taxon>Bacteria</taxon>
        <taxon>Bacillati</taxon>
        <taxon>Bacillota</taxon>
        <taxon>Bacilli</taxon>
        <taxon>Bacillales</taxon>
        <taxon>Bacillaceae</taxon>
        <taxon>Halalkalibacter</taxon>
    </lineage>
</organism>
<protein>
    <submittedName>
        <fullName evidence="1">DUF3800 domain-containing protein</fullName>
    </submittedName>
</protein>
<evidence type="ECO:0000313" key="2">
    <source>
        <dbReference type="Proteomes" id="UP001139179"/>
    </source>
</evidence>
<dbReference type="Pfam" id="PF12686">
    <property type="entry name" value="DUF3800"/>
    <property type="match status" value="1"/>
</dbReference>
<gene>
    <name evidence="1" type="ORF">M3202_21520</name>
</gene>
<reference evidence="1" key="1">
    <citation type="submission" date="2022-05" db="EMBL/GenBank/DDBJ databases">
        <title>Comparative Genomics of Spacecraft Associated Microbes.</title>
        <authorList>
            <person name="Tran M.T."/>
            <person name="Wright A."/>
            <person name="Seuylemezian A."/>
            <person name="Eisen J."/>
            <person name="Coil D."/>
        </authorList>
    </citation>
    <scope>NUCLEOTIDE SEQUENCE</scope>
    <source>
        <strain evidence="1">214.1.1</strain>
    </source>
</reference>
<proteinExistence type="predicted"/>
<dbReference type="RefSeq" id="WP_251225273.1">
    <property type="nucleotide sequence ID" value="NZ_JAMBOL010000047.1"/>
</dbReference>
<dbReference type="EMBL" id="JAMBOL010000047">
    <property type="protein sequence ID" value="MCM3716625.1"/>
    <property type="molecule type" value="Genomic_DNA"/>
</dbReference>
<dbReference type="Proteomes" id="UP001139179">
    <property type="component" value="Unassembled WGS sequence"/>
</dbReference>